<evidence type="ECO:0000256" key="3">
    <source>
        <dbReference type="ARBA" id="ARBA00022692"/>
    </source>
</evidence>
<gene>
    <name evidence="9" type="ORF">TCM_020379</name>
</gene>
<comment type="subcellular location">
    <subcellularLocation>
        <location evidence="1">Membrane</location>
        <topology evidence="1">Multi-pass membrane protein</topology>
    </subcellularLocation>
</comment>
<keyword evidence="10" id="KW-1185">Reference proteome</keyword>
<dbReference type="GO" id="GO:0003333">
    <property type="term" value="P:amino acid transmembrane transport"/>
    <property type="evidence" value="ECO:0000318"/>
    <property type="project" value="GO_Central"/>
</dbReference>
<organism evidence="9 10">
    <name type="scientific">Theobroma cacao</name>
    <name type="common">Cacao</name>
    <name type="synonym">Cocoa</name>
    <dbReference type="NCBI Taxonomy" id="3641"/>
    <lineage>
        <taxon>Eukaryota</taxon>
        <taxon>Viridiplantae</taxon>
        <taxon>Streptophyta</taxon>
        <taxon>Embryophyta</taxon>
        <taxon>Tracheophyta</taxon>
        <taxon>Spermatophyta</taxon>
        <taxon>Magnoliopsida</taxon>
        <taxon>eudicotyledons</taxon>
        <taxon>Gunneridae</taxon>
        <taxon>Pentapetalae</taxon>
        <taxon>rosids</taxon>
        <taxon>malvids</taxon>
        <taxon>Malvales</taxon>
        <taxon>Malvaceae</taxon>
        <taxon>Byttnerioideae</taxon>
        <taxon>Theobroma</taxon>
    </lineage>
</organism>
<feature type="transmembrane region" description="Helical" evidence="7">
    <location>
        <begin position="451"/>
        <end position="477"/>
    </location>
</feature>
<keyword evidence="2" id="KW-0813">Transport</keyword>
<dbReference type="AlphaFoldDB" id="A0A061ESS6"/>
<dbReference type="HOGENOM" id="CLU_009646_1_1_1"/>
<dbReference type="eggNOG" id="KOG1303">
    <property type="taxonomic scope" value="Eukaryota"/>
</dbReference>
<name>A0A061ESS6_THECC</name>
<sequence>MLGKLWKSMAKLPCPETSRLSHQVASETVHGANLALRQVTCDVCIEENEVCKCGHGDIEDVQSMVKGKDVDQQAGANSSFLHAVLNMSGMLIAGDNIFYFTCKAGLGQLSTPYALESGGWASVFLLVGLGVICTYTSHILGKCLERNPKSQSYADIGENAFGRKGRVLAATIIYLEIFMALVSYTISLHDNLSTVFAGAQLKLPGAKLSTSQLITVIAVLIALPSLWLRDLSSISFLSSGGILMSIIIFTSVVCTAIFGGVKANHTIPMLHMQKIPAISGLYIFSYAGHIVFPNLYKAMKDPSKFTKVSIVSFASVIALYTALAFLGAKLFGPQVNAQITLSLPQHHFITKIALWATVLTPMTKYALEFAPFAIQLEHNLPESVSSRMKLIIRGCVGSILLLSILALALSVPYFEHVLSLTGSLVSVCICVILPSAFYIKLSWPQISRRLLILNLSVVAFGLLLGVLGTISSAKLLIKSLLKAHST</sequence>
<keyword evidence="6 7" id="KW-0472">Membrane</keyword>
<feature type="transmembrane region" description="Helical" evidence="7">
    <location>
        <begin position="240"/>
        <end position="263"/>
    </location>
</feature>
<evidence type="ECO:0000313" key="9">
    <source>
        <dbReference type="EMBL" id="EOY05359.1"/>
    </source>
</evidence>
<dbReference type="PANTHER" id="PTHR22950:SF696">
    <property type="entry name" value="AMINO ACID TRANSPORTER TRANSMEMBRANE DOMAIN-CONTAINING PROTEIN"/>
    <property type="match status" value="1"/>
</dbReference>
<dbReference type="Proteomes" id="UP000026915">
    <property type="component" value="Chromosome 4"/>
</dbReference>
<dbReference type="Pfam" id="PF01490">
    <property type="entry name" value="Aa_trans"/>
    <property type="match status" value="1"/>
</dbReference>
<feature type="transmembrane region" description="Helical" evidence="7">
    <location>
        <begin position="275"/>
        <end position="296"/>
    </location>
</feature>
<feature type="transmembrane region" description="Helical" evidence="7">
    <location>
        <begin position="308"/>
        <end position="328"/>
    </location>
</feature>
<evidence type="ECO:0000256" key="7">
    <source>
        <dbReference type="SAM" id="Phobius"/>
    </source>
</evidence>
<dbReference type="InterPro" id="IPR013057">
    <property type="entry name" value="AA_transpt_TM"/>
</dbReference>
<feature type="transmembrane region" description="Helical" evidence="7">
    <location>
        <begin position="390"/>
        <end position="411"/>
    </location>
</feature>
<accession>A0A061ESS6</accession>
<dbReference type="PANTHER" id="PTHR22950">
    <property type="entry name" value="AMINO ACID TRANSPORTER"/>
    <property type="match status" value="1"/>
</dbReference>
<evidence type="ECO:0000313" key="10">
    <source>
        <dbReference type="Proteomes" id="UP000026915"/>
    </source>
</evidence>
<evidence type="ECO:0000256" key="2">
    <source>
        <dbReference type="ARBA" id="ARBA00022448"/>
    </source>
</evidence>
<dbReference type="GO" id="GO:0015171">
    <property type="term" value="F:amino acid transmembrane transporter activity"/>
    <property type="evidence" value="ECO:0000318"/>
    <property type="project" value="GO_Central"/>
</dbReference>
<feature type="transmembrane region" description="Helical" evidence="7">
    <location>
        <begin position="208"/>
        <end position="228"/>
    </location>
</feature>
<protein>
    <submittedName>
        <fullName evidence="9">Transmembrane amino acid transporter family protein</fullName>
    </submittedName>
</protein>
<dbReference type="FunCoup" id="A0A061ESS6">
    <property type="interactions" value="195"/>
</dbReference>
<evidence type="ECO:0000256" key="4">
    <source>
        <dbReference type="ARBA" id="ARBA00022970"/>
    </source>
</evidence>
<evidence type="ECO:0000256" key="1">
    <source>
        <dbReference type="ARBA" id="ARBA00004141"/>
    </source>
</evidence>
<keyword evidence="3 7" id="KW-0812">Transmembrane</keyword>
<feature type="domain" description="Amino acid transporter transmembrane" evidence="8">
    <location>
        <begin position="104"/>
        <end position="471"/>
    </location>
</feature>
<feature type="transmembrane region" description="Helical" evidence="7">
    <location>
        <begin position="120"/>
        <end position="140"/>
    </location>
</feature>
<feature type="transmembrane region" description="Helical" evidence="7">
    <location>
        <begin position="348"/>
        <end position="369"/>
    </location>
</feature>
<dbReference type="EMBL" id="CM001882">
    <property type="protein sequence ID" value="EOY05359.1"/>
    <property type="molecule type" value="Genomic_DNA"/>
</dbReference>
<proteinExistence type="predicted"/>
<dbReference type="GO" id="GO:0016020">
    <property type="term" value="C:membrane"/>
    <property type="evidence" value="ECO:0000318"/>
    <property type="project" value="GO_Central"/>
</dbReference>
<dbReference type="Gramene" id="EOY05359">
    <property type="protein sequence ID" value="EOY05359"/>
    <property type="gene ID" value="TCM_020379"/>
</dbReference>
<evidence type="ECO:0000259" key="8">
    <source>
        <dbReference type="Pfam" id="PF01490"/>
    </source>
</evidence>
<feature type="transmembrane region" description="Helical" evidence="7">
    <location>
        <begin position="80"/>
        <end position="100"/>
    </location>
</feature>
<keyword evidence="5 7" id="KW-1133">Transmembrane helix</keyword>
<keyword evidence="4" id="KW-0029">Amino-acid transport</keyword>
<dbReference type="OMA" id="AICYTVC"/>
<evidence type="ECO:0000256" key="6">
    <source>
        <dbReference type="ARBA" id="ARBA00023136"/>
    </source>
</evidence>
<feature type="transmembrane region" description="Helical" evidence="7">
    <location>
        <begin position="167"/>
        <end position="188"/>
    </location>
</feature>
<reference evidence="9 10" key="1">
    <citation type="journal article" date="2013" name="Genome Biol.">
        <title>The genome sequence of the most widely cultivated cacao type and its use to identify candidate genes regulating pod color.</title>
        <authorList>
            <person name="Motamayor J.C."/>
            <person name="Mockaitis K."/>
            <person name="Schmutz J."/>
            <person name="Haiminen N."/>
            <person name="Iii D.L."/>
            <person name="Cornejo O."/>
            <person name="Findley S.D."/>
            <person name="Zheng P."/>
            <person name="Utro F."/>
            <person name="Royaert S."/>
            <person name="Saski C."/>
            <person name="Jenkins J."/>
            <person name="Podicheti R."/>
            <person name="Zhao M."/>
            <person name="Scheffler B.E."/>
            <person name="Stack J.C."/>
            <person name="Feltus F.A."/>
            <person name="Mustiga G.M."/>
            <person name="Amores F."/>
            <person name="Phillips W."/>
            <person name="Marelli J.P."/>
            <person name="May G.D."/>
            <person name="Shapiro H."/>
            <person name="Ma J."/>
            <person name="Bustamante C.D."/>
            <person name="Schnell R.J."/>
            <person name="Main D."/>
            <person name="Gilbert D."/>
            <person name="Parida L."/>
            <person name="Kuhn D.N."/>
        </authorList>
    </citation>
    <scope>NUCLEOTIDE SEQUENCE [LARGE SCALE GENOMIC DNA]</scope>
    <source>
        <strain evidence="10">cv. Matina 1-6</strain>
    </source>
</reference>
<dbReference type="GO" id="GO:0031090">
    <property type="term" value="C:organelle membrane"/>
    <property type="evidence" value="ECO:0007669"/>
    <property type="project" value="UniProtKB-ARBA"/>
</dbReference>
<dbReference type="InParanoid" id="A0A061ESS6"/>
<feature type="transmembrane region" description="Helical" evidence="7">
    <location>
        <begin position="417"/>
        <end position="439"/>
    </location>
</feature>
<evidence type="ECO:0000256" key="5">
    <source>
        <dbReference type="ARBA" id="ARBA00022989"/>
    </source>
</evidence>